<proteinExistence type="predicted"/>
<organism evidence="1">
    <name type="scientific">uncultured Lysobacter sp</name>
    <dbReference type="NCBI Taxonomy" id="271060"/>
    <lineage>
        <taxon>Bacteria</taxon>
        <taxon>Pseudomonadati</taxon>
        <taxon>Pseudomonadota</taxon>
        <taxon>Gammaproteobacteria</taxon>
        <taxon>Lysobacterales</taxon>
        <taxon>Lysobacteraceae</taxon>
        <taxon>Lysobacter</taxon>
        <taxon>environmental samples</taxon>
    </lineage>
</organism>
<protein>
    <submittedName>
        <fullName evidence="1">Nucleoid-associated protein YaaK</fullName>
    </submittedName>
</protein>
<name>A0A6J4MAB8_9GAMM</name>
<feature type="non-terminal residue" evidence="1">
    <location>
        <position position="19"/>
    </location>
</feature>
<dbReference type="AlphaFoldDB" id="A0A6J4MAB8"/>
<sequence length="19" mass="1929">AAGAEDAGKHAARPGRTRH</sequence>
<evidence type="ECO:0000313" key="1">
    <source>
        <dbReference type="EMBL" id="CAA9352536.1"/>
    </source>
</evidence>
<gene>
    <name evidence="1" type="ORF">AVDCRST_MAG71-2844</name>
</gene>
<dbReference type="EMBL" id="CADCUA010000674">
    <property type="protein sequence ID" value="CAA9352536.1"/>
    <property type="molecule type" value="Genomic_DNA"/>
</dbReference>
<feature type="non-terminal residue" evidence="1">
    <location>
        <position position="1"/>
    </location>
</feature>
<accession>A0A6J4MAB8</accession>
<reference evidence="1" key="1">
    <citation type="submission" date="2020-02" db="EMBL/GenBank/DDBJ databases">
        <authorList>
            <person name="Meier V. D."/>
        </authorList>
    </citation>
    <scope>NUCLEOTIDE SEQUENCE</scope>
    <source>
        <strain evidence="1">AVDCRST_MAG71</strain>
    </source>
</reference>